<gene>
    <name evidence="1" type="ORF">POCTA_138.1.T0170124</name>
</gene>
<protein>
    <submittedName>
        <fullName evidence="1">Uncharacterized protein</fullName>
    </submittedName>
</protein>
<keyword evidence="2" id="KW-1185">Reference proteome</keyword>
<dbReference type="AlphaFoldDB" id="A0A8S1T3G2"/>
<name>A0A8S1T3G2_PAROT</name>
<sequence>MHPKVKFKQYNQRLIYLKRIQQRKKQIFLFLKWDVRNWLHREKRKLFQLHQLILSHKIIIQKQSHKQEYYKEETDCNNRLKDLIAQEERPQDDLAELRRMIAQTEQYMVEYMDDMYRHFLQAQGKQKCSKIQI</sequence>
<evidence type="ECO:0000313" key="1">
    <source>
        <dbReference type="EMBL" id="CAD8145232.1"/>
    </source>
</evidence>
<dbReference type="EMBL" id="CAJJDP010000017">
    <property type="protein sequence ID" value="CAD8145232.1"/>
    <property type="molecule type" value="Genomic_DNA"/>
</dbReference>
<proteinExistence type="predicted"/>
<dbReference type="Proteomes" id="UP000683925">
    <property type="component" value="Unassembled WGS sequence"/>
</dbReference>
<accession>A0A8S1T3G2</accession>
<evidence type="ECO:0000313" key="2">
    <source>
        <dbReference type="Proteomes" id="UP000683925"/>
    </source>
</evidence>
<reference evidence="1" key="1">
    <citation type="submission" date="2021-01" db="EMBL/GenBank/DDBJ databases">
        <authorList>
            <consortium name="Genoscope - CEA"/>
            <person name="William W."/>
        </authorList>
    </citation>
    <scope>NUCLEOTIDE SEQUENCE</scope>
</reference>
<organism evidence="1 2">
    <name type="scientific">Paramecium octaurelia</name>
    <dbReference type="NCBI Taxonomy" id="43137"/>
    <lineage>
        <taxon>Eukaryota</taxon>
        <taxon>Sar</taxon>
        <taxon>Alveolata</taxon>
        <taxon>Ciliophora</taxon>
        <taxon>Intramacronucleata</taxon>
        <taxon>Oligohymenophorea</taxon>
        <taxon>Peniculida</taxon>
        <taxon>Parameciidae</taxon>
        <taxon>Paramecium</taxon>
    </lineage>
</organism>
<comment type="caution">
    <text evidence="1">The sequence shown here is derived from an EMBL/GenBank/DDBJ whole genome shotgun (WGS) entry which is preliminary data.</text>
</comment>